<dbReference type="EMBL" id="CAKOAT010079599">
    <property type="protein sequence ID" value="CAH8313616.1"/>
    <property type="molecule type" value="Genomic_DNA"/>
</dbReference>
<reference evidence="4 5" key="1">
    <citation type="submission" date="2022-03" db="EMBL/GenBank/DDBJ databases">
        <authorList>
            <person name="Macdonald S."/>
            <person name="Ahmed S."/>
            <person name="Newling K."/>
        </authorList>
    </citation>
    <scope>NUCLEOTIDE SEQUENCE [LARGE SCALE GENOMIC DNA]</scope>
</reference>
<name>A0ABC8JDL8_ERUVS</name>
<dbReference type="PANTHER" id="PTHR33976:SF13">
    <property type="entry name" value="GPI-ANCHORED PROTEIN"/>
    <property type="match status" value="1"/>
</dbReference>
<evidence type="ECO:0000313" key="4">
    <source>
        <dbReference type="EMBL" id="CAH8313616.1"/>
    </source>
</evidence>
<dbReference type="InterPro" id="IPR045285">
    <property type="entry name" value="At5g19230-like"/>
</dbReference>
<sequence>MAISKFHQLFLLSLLSLSLHRPVLSNQEEESLLQGINDYRTSLKLTTLTENENAACLAEEIAELIKHQPCTNTSGPASVPGSQTGFPGFLELLNNCEISVTSTRDGEIMPACAPDLDASLLLSSFTKTRYNKNLNDSKFTGIGVASDNDWIVVILTTSTPEGGYTPAPEEGEVPDTDSGFTFGVNGVVSSCLLVLLFAFFMF</sequence>
<organism evidence="4 5">
    <name type="scientific">Eruca vesicaria subsp. sativa</name>
    <name type="common">Garden rocket</name>
    <name type="synonym">Eruca sativa</name>
    <dbReference type="NCBI Taxonomy" id="29727"/>
    <lineage>
        <taxon>Eukaryota</taxon>
        <taxon>Viridiplantae</taxon>
        <taxon>Streptophyta</taxon>
        <taxon>Embryophyta</taxon>
        <taxon>Tracheophyta</taxon>
        <taxon>Spermatophyta</taxon>
        <taxon>Magnoliopsida</taxon>
        <taxon>eudicotyledons</taxon>
        <taxon>Gunneridae</taxon>
        <taxon>Pentapetalae</taxon>
        <taxon>rosids</taxon>
        <taxon>malvids</taxon>
        <taxon>Brassicales</taxon>
        <taxon>Brassicaceae</taxon>
        <taxon>Brassiceae</taxon>
        <taxon>Eruca</taxon>
    </lineage>
</organism>
<keyword evidence="1" id="KW-0812">Transmembrane</keyword>
<evidence type="ECO:0000313" key="5">
    <source>
        <dbReference type="Proteomes" id="UP001642260"/>
    </source>
</evidence>
<feature type="transmembrane region" description="Helical" evidence="1">
    <location>
        <begin position="182"/>
        <end position="201"/>
    </location>
</feature>
<feature type="chain" id="PRO_5044766106" description="Uncharacterized GPI-anchored protein At5g19230-like domain-containing protein" evidence="2">
    <location>
        <begin position="26"/>
        <end position="202"/>
    </location>
</feature>
<protein>
    <recommendedName>
        <fullName evidence="3">Uncharacterized GPI-anchored protein At5g19230-like domain-containing protein</fullName>
    </recommendedName>
</protein>
<evidence type="ECO:0000256" key="2">
    <source>
        <dbReference type="SAM" id="SignalP"/>
    </source>
</evidence>
<feature type="domain" description="Uncharacterized GPI-anchored protein At5g19230-like" evidence="3">
    <location>
        <begin position="29"/>
        <end position="155"/>
    </location>
</feature>
<keyword evidence="1" id="KW-0472">Membrane</keyword>
<dbReference type="PANTHER" id="PTHR33976">
    <property type="entry name" value="OS07G0645000 PROTEIN"/>
    <property type="match status" value="1"/>
</dbReference>
<evidence type="ECO:0000256" key="1">
    <source>
        <dbReference type="SAM" id="Phobius"/>
    </source>
</evidence>
<dbReference type="Pfam" id="PF25884">
    <property type="entry name" value="At5g19230"/>
    <property type="match status" value="1"/>
</dbReference>
<proteinExistence type="predicted"/>
<accession>A0ABC8JDL8</accession>
<gene>
    <name evidence="4" type="ORF">ERUC_LOCUS6949</name>
</gene>
<dbReference type="AlphaFoldDB" id="A0ABC8JDL8"/>
<keyword evidence="5" id="KW-1185">Reference proteome</keyword>
<dbReference type="Proteomes" id="UP001642260">
    <property type="component" value="Unassembled WGS sequence"/>
</dbReference>
<comment type="caution">
    <text evidence="4">The sequence shown here is derived from an EMBL/GenBank/DDBJ whole genome shotgun (WGS) entry which is preliminary data.</text>
</comment>
<evidence type="ECO:0000259" key="3">
    <source>
        <dbReference type="Pfam" id="PF25884"/>
    </source>
</evidence>
<keyword evidence="1" id="KW-1133">Transmembrane helix</keyword>
<dbReference type="InterPro" id="IPR059083">
    <property type="entry name" value="At5g19230_dom"/>
</dbReference>
<keyword evidence="2" id="KW-0732">Signal</keyword>
<feature type="signal peptide" evidence="2">
    <location>
        <begin position="1"/>
        <end position="25"/>
    </location>
</feature>